<organism evidence="5 6">
    <name type="scientific">Oculimacula yallundae</name>
    <dbReference type="NCBI Taxonomy" id="86028"/>
    <lineage>
        <taxon>Eukaryota</taxon>
        <taxon>Fungi</taxon>
        <taxon>Dikarya</taxon>
        <taxon>Ascomycota</taxon>
        <taxon>Pezizomycotina</taxon>
        <taxon>Leotiomycetes</taxon>
        <taxon>Helotiales</taxon>
        <taxon>Ploettnerulaceae</taxon>
        <taxon>Oculimacula</taxon>
    </lineage>
</organism>
<dbReference type="PANTHER" id="PTHR13191">
    <property type="entry name" value="RIBOSOMAL RNA PROCESSING PROTEIN 7-RELATED"/>
    <property type="match status" value="1"/>
</dbReference>
<reference evidence="5 6" key="1">
    <citation type="journal article" date="2024" name="Commun. Biol.">
        <title>Comparative genomic analysis of thermophilic fungi reveals convergent evolutionary adaptations and gene losses.</title>
        <authorList>
            <person name="Steindorff A.S."/>
            <person name="Aguilar-Pontes M.V."/>
            <person name="Robinson A.J."/>
            <person name="Andreopoulos B."/>
            <person name="LaButti K."/>
            <person name="Kuo A."/>
            <person name="Mondo S."/>
            <person name="Riley R."/>
            <person name="Otillar R."/>
            <person name="Haridas S."/>
            <person name="Lipzen A."/>
            <person name="Grimwood J."/>
            <person name="Schmutz J."/>
            <person name="Clum A."/>
            <person name="Reid I.D."/>
            <person name="Moisan M.C."/>
            <person name="Butler G."/>
            <person name="Nguyen T.T.M."/>
            <person name="Dewar K."/>
            <person name="Conant G."/>
            <person name="Drula E."/>
            <person name="Henrissat B."/>
            <person name="Hansel C."/>
            <person name="Singer S."/>
            <person name="Hutchinson M.I."/>
            <person name="de Vries R.P."/>
            <person name="Natvig D.O."/>
            <person name="Powell A.J."/>
            <person name="Tsang A."/>
            <person name="Grigoriev I.V."/>
        </authorList>
    </citation>
    <scope>NUCLEOTIDE SEQUENCE [LARGE SCALE GENOMIC DNA]</scope>
    <source>
        <strain evidence="5 6">CBS 494.80</strain>
    </source>
</reference>
<dbReference type="Pfam" id="PF17799">
    <property type="entry name" value="RRM_Rrp7"/>
    <property type="match status" value="1"/>
</dbReference>
<evidence type="ECO:0000313" key="5">
    <source>
        <dbReference type="EMBL" id="KAL2071227.1"/>
    </source>
</evidence>
<evidence type="ECO:0000313" key="6">
    <source>
        <dbReference type="Proteomes" id="UP001595075"/>
    </source>
</evidence>
<feature type="domain" description="Ribosomal RNA-processing protein 7 C-terminal" evidence="3">
    <location>
        <begin position="213"/>
        <end position="331"/>
    </location>
</feature>
<dbReference type="InterPro" id="IPR040447">
    <property type="entry name" value="RRM_Rrp7"/>
</dbReference>
<evidence type="ECO:0000259" key="3">
    <source>
        <dbReference type="Pfam" id="PF12923"/>
    </source>
</evidence>
<comment type="caution">
    <text evidence="5">The sequence shown here is derived from an EMBL/GenBank/DDBJ whole genome shotgun (WGS) entry which is preliminary data.</text>
</comment>
<accession>A0ABR4CMN0</accession>
<dbReference type="Gene3D" id="6.10.250.1770">
    <property type="match status" value="1"/>
</dbReference>
<dbReference type="CDD" id="cd12950">
    <property type="entry name" value="RRP7_Rrp7p"/>
    <property type="match status" value="1"/>
</dbReference>
<protein>
    <recommendedName>
        <fullName evidence="7">Ribosomal RNA-processing protein 7</fullName>
    </recommendedName>
</protein>
<evidence type="ECO:0008006" key="7">
    <source>
        <dbReference type="Google" id="ProtNLM"/>
    </source>
</evidence>
<comment type="similarity">
    <text evidence="1">Belongs to the RRP7 family.</text>
</comment>
<evidence type="ECO:0000256" key="2">
    <source>
        <dbReference type="SAM" id="MobiDB-lite"/>
    </source>
</evidence>
<proteinExistence type="inferred from homology"/>
<sequence>MSQIKEYTTLPITIPSTPAYPKPTTHTIYLRPHAPKIPTENDSRSLFLVNVPIDATSAHLRASFTSLIGAGRFESVTFEGENKTSSATVVTSLVPGKKRKRGDDGGAGGIDELGGGLPQIWDREVRRSGSTAVVVLVDERSVEGCLKAARKLGRRAAKKAGKEKTNKKHADADEEDNGCVWGEGVHIHTSGKSKDKTSIPALGSARYAAHQKLRYPSRAVLQANVDTFMTLFAAHEASLSAAARAARNVPDDDGFVTVVRGGGARSGPARMEDAERKREELEEREKEKREEMKRGMFYRFQGRERRKEEQGELVRRFEEDRRRVEGMKSRKGKAGGGFRPEA</sequence>
<dbReference type="PANTHER" id="PTHR13191:SF0">
    <property type="entry name" value="RIBOSOMAL RNA-PROCESSING PROTEIN 7 HOMOLOG A-RELATED"/>
    <property type="match status" value="1"/>
</dbReference>
<dbReference type="EMBL" id="JAZHXI010000005">
    <property type="protein sequence ID" value="KAL2071227.1"/>
    <property type="molecule type" value="Genomic_DNA"/>
</dbReference>
<feature type="compositionally biased region" description="Basic and acidic residues" evidence="2">
    <location>
        <begin position="270"/>
        <end position="294"/>
    </location>
</feature>
<dbReference type="InterPro" id="IPR040446">
    <property type="entry name" value="RRP7"/>
</dbReference>
<feature type="compositionally biased region" description="Basic and acidic residues" evidence="2">
    <location>
        <begin position="301"/>
        <end position="328"/>
    </location>
</feature>
<evidence type="ECO:0000259" key="4">
    <source>
        <dbReference type="Pfam" id="PF17799"/>
    </source>
</evidence>
<keyword evidence="6" id="KW-1185">Reference proteome</keyword>
<evidence type="ECO:0000256" key="1">
    <source>
        <dbReference type="ARBA" id="ARBA00006110"/>
    </source>
</evidence>
<dbReference type="Proteomes" id="UP001595075">
    <property type="component" value="Unassembled WGS sequence"/>
</dbReference>
<gene>
    <name evidence="5" type="ORF">VTL71DRAFT_12462</name>
</gene>
<dbReference type="CDD" id="cd12293">
    <property type="entry name" value="dRRM_Rrp7p"/>
    <property type="match status" value="1"/>
</dbReference>
<dbReference type="Pfam" id="PF12923">
    <property type="entry name" value="RRP7"/>
    <property type="match status" value="1"/>
</dbReference>
<dbReference type="InterPro" id="IPR024326">
    <property type="entry name" value="RRP7_C"/>
</dbReference>
<feature type="region of interest" description="Disordered" evidence="2">
    <location>
        <begin position="257"/>
        <end position="342"/>
    </location>
</feature>
<feature type="domain" description="Rrp7 RRM-like N-terminal" evidence="4">
    <location>
        <begin position="4"/>
        <end position="158"/>
    </location>
</feature>
<name>A0ABR4CMN0_9HELO</name>